<keyword evidence="4" id="KW-0804">Transcription</keyword>
<evidence type="ECO:0000256" key="2">
    <source>
        <dbReference type="ARBA" id="ARBA00023015"/>
    </source>
</evidence>
<dbReference type="SUPFAM" id="SSF46785">
    <property type="entry name" value="Winged helix' DNA-binding domain"/>
    <property type="match status" value="1"/>
</dbReference>
<evidence type="ECO:0000313" key="6">
    <source>
        <dbReference type="Proteomes" id="UP000178315"/>
    </source>
</evidence>
<evidence type="ECO:0008006" key="7">
    <source>
        <dbReference type="Google" id="ProtNLM"/>
    </source>
</evidence>
<reference evidence="5 6" key="1">
    <citation type="journal article" date="2016" name="Nat. Commun.">
        <title>Thousands of microbial genomes shed light on interconnected biogeochemical processes in an aquifer system.</title>
        <authorList>
            <person name="Anantharaman K."/>
            <person name="Brown C.T."/>
            <person name="Hug L.A."/>
            <person name="Sharon I."/>
            <person name="Castelle C.J."/>
            <person name="Probst A.J."/>
            <person name="Thomas B.C."/>
            <person name="Singh A."/>
            <person name="Wilkins M.J."/>
            <person name="Karaoz U."/>
            <person name="Brodie E.L."/>
            <person name="Williams K.H."/>
            <person name="Hubbard S.S."/>
            <person name="Banfield J.F."/>
        </authorList>
    </citation>
    <scope>NUCLEOTIDE SEQUENCE [LARGE SCALE GENOMIC DNA]</scope>
</reference>
<protein>
    <recommendedName>
        <fullName evidence="7">CopY family transcriptional regulator</fullName>
    </recommendedName>
</protein>
<gene>
    <name evidence="5" type="ORF">A3H61_03130</name>
</gene>
<evidence type="ECO:0000256" key="1">
    <source>
        <dbReference type="ARBA" id="ARBA00011046"/>
    </source>
</evidence>
<evidence type="ECO:0000256" key="4">
    <source>
        <dbReference type="ARBA" id="ARBA00023163"/>
    </source>
</evidence>
<evidence type="ECO:0000313" key="5">
    <source>
        <dbReference type="EMBL" id="OGY73510.1"/>
    </source>
</evidence>
<comment type="similarity">
    <text evidence="1">Belongs to the BlaI transcriptional regulatory family.</text>
</comment>
<dbReference type="Pfam" id="PF03965">
    <property type="entry name" value="Penicillinase_R"/>
    <property type="match status" value="1"/>
</dbReference>
<dbReference type="Proteomes" id="UP000178315">
    <property type="component" value="Unassembled WGS sequence"/>
</dbReference>
<accession>A0A1G2ABT9</accession>
<keyword evidence="2" id="KW-0805">Transcription regulation</keyword>
<dbReference type="AlphaFoldDB" id="A0A1G2ABT9"/>
<sequence length="133" mass="15344">MKTIVQKIHLFGDLEGDIMEILWKRESGSVREVLSELSKKRVVAYTTAMTVMSRLHEKGLLVRFANDTGGYTYAPKERKERFLASASREFIQSIIKEFGPVAVAQFMDIMRDSDKKQKDEWRRELAKIKTGNS</sequence>
<evidence type="ECO:0000256" key="3">
    <source>
        <dbReference type="ARBA" id="ARBA00023125"/>
    </source>
</evidence>
<dbReference type="Gene3D" id="1.10.10.10">
    <property type="entry name" value="Winged helix-like DNA-binding domain superfamily/Winged helix DNA-binding domain"/>
    <property type="match status" value="1"/>
</dbReference>
<dbReference type="InterPro" id="IPR036390">
    <property type="entry name" value="WH_DNA-bd_sf"/>
</dbReference>
<organism evidence="5 6">
    <name type="scientific">Candidatus Jacksonbacteria bacterium RIFCSPLOWO2_02_FULL_44_20</name>
    <dbReference type="NCBI Taxonomy" id="1798460"/>
    <lineage>
        <taxon>Bacteria</taxon>
        <taxon>Candidatus Jacksoniibacteriota</taxon>
    </lineage>
</organism>
<dbReference type="GO" id="GO:0003677">
    <property type="term" value="F:DNA binding"/>
    <property type="evidence" value="ECO:0007669"/>
    <property type="project" value="UniProtKB-KW"/>
</dbReference>
<dbReference type="InterPro" id="IPR005650">
    <property type="entry name" value="BlaI_family"/>
</dbReference>
<dbReference type="GO" id="GO:0045892">
    <property type="term" value="P:negative regulation of DNA-templated transcription"/>
    <property type="evidence" value="ECO:0007669"/>
    <property type="project" value="InterPro"/>
</dbReference>
<comment type="caution">
    <text evidence="5">The sequence shown here is derived from an EMBL/GenBank/DDBJ whole genome shotgun (WGS) entry which is preliminary data.</text>
</comment>
<proteinExistence type="inferred from homology"/>
<keyword evidence="3" id="KW-0238">DNA-binding</keyword>
<dbReference type="InterPro" id="IPR036388">
    <property type="entry name" value="WH-like_DNA-bd_sf"/>
</dbReference>
<name>A0A1G2ABT9_9BACT</name>
<dbReference type="EMBL" id="MHJU01000011">
    <property type="protein sequence ID" value="OGY73510.1"/>
    <property type="molecule type" value="Genomic_DNA"/>
</dbReference>